<comment type="function">
    <text evidence="9 10">The RecF protein is involved in DNA metabolism; it is required for DNA replication and normal SOS inducibility. RecF binds preferentially to single-stranded, linear DNA. It also seems to bind ATP.</text>
</comment>
<dbReference type="RefSeq" id="WP_007615487.1">
    <property type="nucleotide sequence ID" value="NZ_BAEO01000002.1"/>
</dbReference>
<protein>
    <recommendedName>
        <fullName evidence="3 9">DNA replication and repair protein RecF</fullName>
    </recommendedName>
</protein>
<evidence type="ECO:0000313" key="12">
    <source>
        <dbReference type="EMBL" id="GAC17052.1"/>
    </source>
</evidence>
<evidence type="ECO:0000256" key="6">
    <source>
        <dbReference type="ARBA" id="ARBA00022741"/>
    </source>
</evidence>
<organism evidence="12 13">
    <name type="scientific">Paraglaciecola arctica BSs20135</name>
    <dbReference type="NCBI Taxonomy" id="493475"/>
    <lineage>
        <taxon>Bacteria</taxon>
        <taxon>Pseudomonadati</taxon>
        <taxon>Pseudomonadota</taxon>
        <taxon>Gammaproteobacteria</taxon>
        <taxon>Alteromonadales</taxon>
        <taxon>Alteromonadaceae</taxon>
        <taxon>Paraglaciecola</taxon>
    </lineage>
</organism>
<dbReference type="PROSITE" id="PS00617">
    <property type="entry name" value="RECF_1"/>
    <property type="match status" value="1"/>
</dbReference>
<dbReference type="Gene3D" id="3.40.50.300">
    <property type="entry name" value="P-loop containing nucleotide triphosphate hydrolases"/>
    <property type="match status" value="1"/>
</dbReference>
<dbReference type="Proteomes" id="UP000006327">
    <property type="component" value="Unassembled WGS sequence"/>
</dbReference>
<feature type="domain" description="RecF/RecN/SMC N-terminal" evidence="11">
    <location>
        <begin position="3"/>
        <end position="345"/>
    </location>
</feature>
<dbReference type="GO" id="GO:0005524">
    <property type="term" value="F:ATP binding"/>
    <property type="evidence" value="ECO:0007669"/>
    <property type="project" value="UniProtKB-UniRule"/>
</dbReference>
<keyword evidence="6 9" id="KW-0547">Nucleotide-binding</keyword>
<keyword evidence="9 10" id="KW-0742">SOS response</keyword>
<dbReference type="OrthoDB" id="9803889at2"/>
<dbReference type="HAMAP" id="MF_00365">
    <property type="entry name" value="RecF"/>
    <property type="match status" value="1"/>
</dbReference>
<dbReference type="InterPro" id="IPR027417">
    <property type="entry name" value="P-loop_NTPase"/>
</dbReference>
<comment type="subcellular location">
    <subcellularLocation>
        <location evidence="1 9 10">Cytoplasm</location>
    </subcellularLocation>
</comment>
<evidence type="ECO:0000313" key="13">
    <source>
        <dbReference type="Proteomes" id="UP000006327"/>
    </source>
</evidence>
<gene>
    <name evidence="9 12" type="primary">recF</name>
    <name evidence="12" type="ORF">GARC_0070</name>
</gene>
<dbReference type="Gene3D" id="1.20.1050.90">
    <property type="entry name" value="RecF/RecN/SMC, N-terminal domain"/>
    <property type="match status" value="1"/>
</dbReference>
<dbReference type="STRING" id="493475.GARC_0070"/>
<evidence type="ECO:0000256" key="7">
    <source>
        <dbReference type="ARBA" id="ARBA00022840"/>
    </source>
</evidence>
<dbReference type="GO" id="GO:0003697">
    <property type="term" value="F:single-stranded DNA binding"/>
    <property type="evidence" value="ECO:0007669"/>
    <property type="project" value="UniProtKB-UniRule"/>
</dbReference>
<dbReference type="InterPro" id="IPR001238">
    <property type="entry name" value="DNA-binding_RecF"/>
</dbReference>
<evidence type="ECO:0000256" key="5">
    <source>
        <dbReference type="ARBA" id="ARBA00022705"/>
    </source>
</evidence>
<dbReference type="Pfam" id="PF02463">
    <property type="entry name" value="SMC_N"/>
    <property type="match status" value="1"/>
</dbReference>
<evidence type="ECO:0000256" key="1">
    <source>
        <dbReference type="ARBA" id="ARBA00004496"/>
    </source>
</evidence>
<dbReference type="SUPFAM" id="SSF52540">
    <property type="entry name" value="P-loop containing nucleoside triphosphate hydrolases"/>
    <property type="match status" value="1"/>
</dbReference>
<keyword evidence="5 9" id="KW-0235">DNA replication</keyword>
<evidence type="ECO:0000256" key="3">
    <source>
        <dbReference type="ARBA" id="ARBA00020170"/>
    </source>
</evidence>
<evidence type="ECO:0000256" key="9">
    <source>
        <dbReference type="HAMAP-Rule" id="MF_00365"/>
    </source>
</evidence>
<sequence>MKLDKVQISHFRNIDDLSLVAHGSLNVFLGENGSGKSSILEALHYLGYARSFRTHKHKNVISHEKQGFTVFCSTVAENGKQQKFGISRLANDSCIVNINGQKSKRATDLASNLPIQIFTPQSSDILLGAPKLRRRYLDWVLFHVEQSFNLDFQVFNKSLKHLNALYKSHQPDQSLSYWNDLLCEKGEAISLNRESLLNDHLIQLINANLKDFLPEFCFEISYYRGWEKGYTLADSILKNRSRDQKYGFLSVGPHKADLRIKTQGVNAYEILSRGQLRMLVAGMQLAQTQYLHAQTAKSSIFLLDDVGAELDEEKRKVFISRLNTSDTQLFVTAIDIKQLEFLENYTDKKVFHVEHGQVREEI</sequence>
<dbReference type="GO" id="GO:0000731">
    <property type="term" value="P:DNA synthesis involved in DNA repair"/>
    <property type="evidence" value="ECO:0007669"/>
    <property type="project" value="TreeGrafter"/>
</dbReference>
<evidence type="ECO:0000256" key="8">
    <source>
        <dbReference type="ARBA" id="ARBA00023125"/>
    </source>
</evidence>
<dbReference type="EMBL" id="BAEO01000002">
    <property type="protein sequence ID" value="GAC17052.1"/>
    <property type="molecule type" value="Genomic_DNA"/>
</dbReference>
<dbReference type="InterPro" id="IPR003395">
    <property type="entry name" value="RecF/RecN/SMC_N"/>
</dbReference>
<feature type="binding site" evidence="9">
    <location>
        <begin position="30"/>
        <end position="37"/>
    </location>
    <ligand>
        <name>ATP</name>
        <dbReference type="ChEBI" id="CHEBI:30616"/>
    </ligand>
</feature>
<evidence type="ECO:0000256" key="4">
    <source>
        <dbReference type="ARBA" id="ARBA00022490"/>
    </source>
</evidence>
<name>K6YFW4_9ALTE</name>
<proteinExistence type="inferred from homology"/>
<dbReference type="InterPro" id="IPR042174">
    <property type="entry name" value="RecF_2"/>
</dbReference>
<keyword evidence="4 9" id="KW-0963">Cytoplasm</keyword>
<keyword evidence="13" id="KW-1185">Reference proteome</keyword>
<dbReference type="GO" id="GO:0005737">
    <property type="term" value="C:cytoplasm"/>
    <property type="evidence" value="ECO:0007669"/>
    <property type="project" value="UniProtKB-SubCell"/>
</dbReference>
<comment type="caution">
    <text evidence="12">The sequence shown here is derived from an EMBL/GenBank/DDBJ whole genome shotgun (WGS) entry which is preliminary data.</text>
</comment>
<reference evidence="12 13" key="1">
    <citation type="journal article" date="2017" name="Antonie Van Leeuwenhoek">
        <title>Rhizobium rhizosphaerae sp. nov., a novel species isolated from rice rhizosphere.</title>
        <authorList>
            <person name="Zhao J.J."/>
            <person name="Zhang J."/>
            <person name="Zhang R.J."/>
            <person name="Zhang C.W."/>
            <person name="Yin H.Q."/>
            <person name="Zhang X.X."/>
        </authorList>
    </citation>
    <scope>NUCLEOTIDE SEQUENCE [LARGE SCALE GENOMIC DNA]</scope>
    <source>
        <strain evidence="12 13">BSs20135</strain>
    </source>
</reference>
<dbReference type="eggNOG" id="COG1195">
    <property type="taxonomic scope" value="Bacteria"/>
</dbReference>
<keyword evidence="7 9" id="KW-0067">ATP-binding</keyword>
<dbReference type="AlphaFoldDB" id="K6YFW4"/>
<accession>K6YFW4</accession>
<keyword evidence="8 9" id="KW-0238">DNA-binding</keyword>
<dbReference type="GO" id="GO:0006260">
    <property type="term" value="P:DNA replication"/>
    <property type="evidence" value="ECO:0007669"/>
    <property type="project" value="UniProtKB-UniRule"/>
</dbReference>
<keyword evidence="9 10" id="KW-0234">DNA repair</keyword>
<keyword evidence="9 10" id="KW-0227">DNA damage</keyword>
<evidence type="ECO:0000259" key="11">
    <source>
        <dbReference type="Pfam" id="PF02463"/>
    </source>
</evidence>
<dbReference type="GO" id="GO:0009432">
    <property type="term" value="P:SOS response"/>
    <property type="evidence" value="ECO:0007669"/>
    <property type="project" value="UniProtKB-UniRule"/>
</dbReference>
<comment type="similarity">
    <text evidence="2 9 10">Belongs to the RecF family.</text>
</comment>
<evidence type="ECO:0000256" key="10">
    <source>
        <dbReference type="RuleBase" id="RU000578"/>
    </source>
</evidence>
<dbReference type="PANTHER" id="PTHR32182:SF0">
    <property type="entry name" value="DNA REPLICATION AND REPAIR PROTEIN RECF"/>
    <property type="match status" value="1"/>
</dbReference>
<evidence type="ECO:0000256" key="2">
    <source>
        <dbReference type="ARBA" id="ARBA00008016"/>
    </source>
</evidence>
<dbReference type="InterPro" id="IPR018078">
    <property type="entry name" value="DNA-binding_RecF_CS"/>
</dbReference>
<dbReference type="PANTHER" id="PTHR32182">
    <property type="entry name" value="DNA REPLICATION AND REPAIR PROTEIN RECF"/>
    <property type="match status" value="1"/>
</dbReference>
<dbReference type="NCBIfam" id="TIGR00611">
    <property type="entry name" value="recf"/>
    <property type="match status" value="1"/>
</dbReference>
<dbReference type="PROSITE" id="PS00618">
    <property type="entry name" value="RECF_2"/>
    <property type="match status" value="1"/>
</dbReference>
<dbReference type="GO" id="GO:0006302">
    <property type="term" value="P:double-strand break repair"/>
    <property type="evidence" value="ECO:0007669"/>
    <property type="project" value="TreeGrafter"/>
</dbReference>